<dbReference type="PANTHER" id="PTHR37984">
    <property type="entry name" value="PROTEIN CBG26694"/>
    <property type="match status" value="1"/>
</dbReference>
<dbReference type="GO" id="GO:0003676">
    <property type="term" value="F:nucleic acid binding"/>
    <property type="evidence" value="ECO:0007669"/>
    <property type="project" value="InterPro"/>
</dbReference>
<dbReference type="Proteomes" id="UP001314205">
    <property type="component" value="Unassembled WGS sequence"/>
</dbReference>
<evidence type="ECO:0000256" key="1">
    <source>
        <dbReference type="SAM" id="MobiDB-lite"/>
    </source>
</evidence>
<dbReference type="Pfam" id="PF00665">
    <property type="entry name" value="rve"/>
    <property type="match status" value="1"/>
</dbReference>
<dbReference type="GO" id="GO:0015074">
    <property type="term" value="P:DNA integration"/>
    <property type="evidence" value="ECO:0007669"/>
    <property type="project" value="InterPro"/>
</dbReference>
<dbReference type="InterPro" id="IPR001584">
    <property type="entry name" value="Integrase_cat-core"/>
</dbReference>
<organism evidence="3 4">
    <name type="scientific">Parnassius mnemosyne</name>
    <name type="common">clouded apollo</name>
    <dbReference type="NCBI Taxonomy" id="213953"/>
    <lineage>
        <taxon>Eukaryota</taxon>
        <taxon>Metazoa</taxon>
        <taxon>Ecdysozoa</taxon>
        <taxon>Arthropoda</taxon>
        <taxon>Hexapoda</taxon>
        <taxon>Insecta</taxon>
        <taxon>Pterygota</taxon>
        <taxon>Neoptera</taxon>
        <taxon>Endopterygota</taxon>
        <taxon>Lepidoptera</taxon>
        <taxon>Glossata</taxon>
        <taxon>Ditrysia</taxon>
        <taxon>Papilionoidea</taxon>
        <taxon>Papilionidae</taxon>
        <taxon>Parnassiinae</taxon>
        <taxon>Parnassini</taxon>
        <taxon>Parnassius</taxon>
        <taxon>Driopa</taxon>
    </lineage>
</organism>
<keyword evidence="4" id="KW-1185">Reference proteome</keyword>
<protein>
    <recommendedName>
        <fullName evidence="2">Integrase catalytic domain-containing protein</fullName>
    </recommendedName>
</protein>
<reference evidence="3 4" key="1">
    <citation type="submission" date="2023-11" db="EMBL/GenBank/DDBJ databases">
        <authorList>
            <person name="Hedman E."/>
            <person name="Englund M."/>
            <person name="Stromberg M."/>
            <person name="Nyberg Akerstrom W."/>
            <person name="Nylinder S."/>
            <person name="Jareborg N."/>
            <person name="Kallberg Y."/>
            <person name="Kronander E."/>
        </authorList>
    </citation>
    <scope>NUCLEOTIDE SEQUENCE [LARGE SCALE GENOMIC DNA]</scope>
</reference>
<dbReference type="Gene3D" id="3.30.420.10">
    <property type="entry name" value="Ribonuclease H-like superfamily/Ribonuclease H"/>
    <property type="match status" value="1"/>
</dbReference>
<dbReference type="PANTHER" id="PTHR37984:SF5">
    <property type="entry name" value="PROTEIN NYNRIN-LIKE"/>
    <property type="match status" value="1"/>
</dbReference>
<evidence type="ECO:0000313" key="4">
    <source>
        <dbReference type="Proteomes" id="UP001314205"/>
    </source>
</evidence>
<feature type="domain" description="Integrase catalytic" evidence="2">
    <location>
        <begin position="45"/>
        <end position="164"/>
    </location>
</feature>
<dbReference type="EMBL" id="CAVLGL010000035">
    <property type="protein sequence ID" value="CAK1581505.1"/>
    <property type="molecule type" value="Genomic_DNA"/>
</dbReference>
<feature type="compositionally biased region" description="Polar residues" evidence="1">
    <location>
        <begin position="49"/>
        <end position="62"/>
    </location>
</feature>
<evidence type="ECO:0000313" key="3">
    <source>
        <dbReference type="EMBL" id="CAK1581505.1"/>
    </source>
</evidence>
<accession>A0AAV1KFD5</accession>
<dbReference type="InterPro" id="IPR012337">
    <property type="entry name" value="RNaseH-like_sf"/>
</dbReference>
<evidence type="ECO:0000259" key="2">
    <source>
        <dbReference type="PROSITE" id="PS50994"/>
    </source>
</evidence>
<name>A0AAV1KFD5_9NEOP</name>
<feature type="region of interest" description="Disordered" evidence="1">
    <location>
        <begin position="26"/>
        <end position="62"/>
    </location>
</feature>
<sequence length="164" mass="19043">MRALQKRSQYFIARCIHIKYQRGRARQQQKCHTAEKPDTCFTRKRRQNPPGSSQNQGVVSDDGSSLTMRALIAQGPQHLMGPLPSNEYLLVVVDYYSRYKEVNNYKNIISLQIIKMVKEMFSRLGYPISITADNGKQFVSEEFRPFCKECNIKLQLVLYNIGFK</sequence>
<dbReference type="PROSITE" id="PS50994">
    <property type="entry name" value="INTEGRASE"/>
    <property type="match status" value="1"/>
</dbReference>
<dbReference type="InterPro" id="IPR036397">
    <property type="entry name" value="RNaseH_sf"/>
</dbReference>
<dbReference type="InterPro" id="IPR050951">
    <property type="entry name" value="Retrovirus_Pol_polyprotein"/>
</dbReference>
<dbReference type="SUPFAM" id="SSF53098">
    <property type="entry name" value="Ribonuclease H-like"/>
    <property type="match status" value="1"/>
</dbReference>
<dbReference type="AlphaFoldDB" id="A0AAV1KFD5"/>
<gene>
    <name evidence="3" type="ORF">PARMNEM_LOCUS3162</name>
</gene>
<proteinExistence type="predicted"/>
<comment type="caution">
    <text evidence="3">The sequence shown here is derived from an EMBL/GenBank/DDBJ whole genome shotgun (WGS) entry which is preliminary data.</text>
</comment>